<keyword evidence="2" id="KW-0732">Signal</keyword>
<name>A0A369UMJ9_9GAMM</name>
<comment type="caution">
    <text evidence="3">The sequence shown here is derived from an EMBL/GenBank/DDBJ whole genome shotgun (WGS) entry which is preliminary data.</text>
</comment>
<dbReference type="GO" id="GO:0015562">
    <property type="term" value="F:efflux transmembrane transporter activity"/>
    <property type="evidence" value="ECO:0007669"/>
    <property type="project" value="InterPro"/>
</dbReference>
<evidence type="ECO:0000256" key="1">
    <source>
        <dbReference type="ARBA" id="ARBA00007613"/>
    </source>
</evidence>
<evidence type="ECO:0000313" key="4">
    <source>
        <dbReference type="Proteomes" id="UP000253782"/>
    </source>
</evidence>
<sequence>MFSYRICTRAFPARRWLCPLSAAMLLFAAQAWADDPAIALTLEAATRQAVAQAPLLEARRTQQTSAHEEAARAGALPDPQLTVGIDNLAIQGPGAFTAGGDSMTMRTIGLSQVLPSQAKRQAQRDAAGANVEQAASTTAMTRLAIEQQVAAAWITAWGAHHEGQMLQAMRREWTVDVVVAEARLRGGTGSAADVLAMRMEALDLENRIDDATSRETQARAALGRWFGGPVNASLADAPDFAVLAHDEPTLLASLDRQGNLLDWPARERAAEAALAAARAEKHPEWSVGLNYGSRVRGLSDMVSLQVGVSLPLFTRNRQDRGISARAADLDAVHAEHDDARRQQAEAVQAAWAQWDALGRQARRHRDALLPQASDRAALALAAYRSGGDIQPLLEARRDEITHHTDYARMLTEYGRAWAALTYLLPEGDTP</sequence>
<keyword evidence="4" id="KW-1185">Reference proteome</keyword>
<dbReference type="AlphaFoldDB" id="A0A369UMJ9"/>
<dbReference type="SUPFAM" id="SSF56954">
    <property type="entry name" value="Outer membrane efflux proteins (OEP)"/>
    <property type="match status" value="1"/>
</dbReference>
<accession>A0A369UMJ9</accession>
<comment type="similarity">
    <text evidence="1">Belongs to the outer membrane factor (OMF) (TC 1.B.17) family.</text>
</comment>
<evidence type="ECO:0000313" key="3">
    <source>
        <dbReference type="EMBL" id="RDD81717.1"/>
    </source>
</evidence>
<dbReference type="EMBL" id="QQAH01000009">
    <property type="protein sequence ID" value="RDD81717.1"/>
    <property type="molecule type" value="Genomic_DNA"/>
</dbReference>
<dbReference type="Proteomes" id="UP000253782">
    <property type="component" value="Unassembled WGS sequence"/>
</dbReference>
<dbReference type="OrthoDB" id="5607838at2"/>
<dbReference type="Pfam" id="PF02321">
    <property type="entry name" value="OEP"/>
    <property type="match status" value="1"/>
</dbReference>
<dbReference type="Gene3D" id="1.20.1600.10">
    <property type="entry name" value="Outer membrane efflux proteins (OEP)"/>
    <property type="match status" value="1"/>
</dbReference>
<proteinExistence type="inferred from homology"/>
<dbReference type="PANTHER" id="PTHR30203:SF24">
    <property type="entry name" value="BLR4935 PROTEIN"/>
    <property type="match status" value="1"/>
</dbReference>
<dbReference type="PANTHER" id="PTHR30203">
    <property type="entry name" value="OUTER MEMBRANE CATION EFFLUX PROTEIN"/>
    <property type="match status" value="1"/>
</dbReference>
<evidence type="ECO:0000256" key="2">
    <source>
        <dbReference type="SAM" id="SignalP"/>
    </source>
</evidence>
<feature type="signal peptide" evidence="2">
    <location>
        <begin position="1"/>
        <end position="33"/>
    </location>
</feature>
<protein>
    <submittedName>
        <fullName evidence="3">TolC family protein</fullName>
    </submittedName>
</protein>
<dbReference type="RefSeq" id="WP_114845584.1">
    <property type="nucleotide sequence ID" value="NZ_JBHSPE010000005.1"/>
</dbReference>
<dbReference type="InterPro" id="IPR010131">
    <property type="entry name" value="MdtP/NodT-like"/>
</dbReference>
<organism evidence="3 4">
    <name type="scientific">Dyella tabacisoli</name>
    <dbReference type="NCBI Taxonomy" id="2282381"/>
    <lineage>
        <taxon>Bacteria</taxon>
        <taxon>Pseudomonadati</taxon>
        <taxon>Pseudomonadota</taxon>
        <taxon>Gammaproteobacteria</taxon>
        <taxon>Lysobacterales</taxon>
        <taxon>Rhodanobacteraceae</taxon>
        <taxon>Dyella</taxon>
    </lineage>
</organism>
<dbReference type="InterPro" id="IPR003423">
    <property type="entry name" value="OMP_efflux"/>
</dbReference>
<gene>
    <name evidence="3" type="ORF">DVJ77_11175</name>
</gene>
<reference evidence="3 4" key="1">
    <citation type="submission" date="2018-07" db="EMBL/GenBank/DDBJ databases">
        <title>Dyella tabacisoli L4-6T, whole genome shotgun sequence.</title>
        <authorList>
            <person name="Zhou X.-K."/>
            <person name="Li W.-J."/>
            <person name="Duan Y.-Q."/>
        </authorList>
    </citation>
    <scope>NUCLEOTIDE SEQUENCE [LARGE SCALE GENOMIC DNA]</scope>
    <source>
        <strain evidence="3 4">L4-6</strain>
    </source>
</reference>
<feature type="chain" id="PRO_5016902999" evidence="2">
    <location>
        <begin position="34"/>
        <end position="430"/>
    </location>
</feature>